<organism evidence="1 2">
    <name type="scientific">Actinoplanes friuliensis DSM 7358</name>
    <dbReference type="NCBI Taxonomy" id="1246995"/>
    <lineage>
        <taxon>Bacteria</taxon>
        <taxon>Bacillati</taxon>
        <taxon>Actinomycetota</taxon>
        <taxon>Actinomycetes</taxon>
        <taxon>Micromonosporales</taxon>
        <taxon>Micromonosporaceae</taxon>
        <taxon>Actinoplanes</taxon>
    </lineage>
</organism>
<reference evidence="1 2" key="1">
    <citation type="journal article" date="2014" name="J. Biotechnol.">
        <title>Complete genome sequence of the actinobacterium Actinoplanes friuliensis HAG 010964, producer of the lipopeptide antibiotic friulimycin.</title>
        <authorList>
            <person name="Ruckert C."/>
            <person name="Szczepanowski R."/>
            <person name="Albersmeier A."/>
            <person name="Goesmann A."/>
            <person name="Fischer N."/>
            <person name="Steinkamper A."/>
            <person name="Puhler A."/>
            <person name="Biener R."/>
            <person name="Schwartz D."/>
            <person name="Kalinowski J."/>
        </authorList>
    </citation>
    <scope>NUCLEOTIDE SEQUENCE [LARGE SCALE GENOMIC DNA]</scope>
    <source>
        <strain evidence="1 2">DSM 7358</strain>
    </source>
</reference>
<evidence type="ECO:0000313" key="1">
    <source>
        <dbReference type="EMBL" id="AGZ39056.1"/>
    </source>
</evidence>
<proteinExistence type="predicted"/>
<dbReference type="PATRIC" id="fig|1246995.3.peg.774"/>
<keyword evidence="2" id="KW-1185">Reference proteome</keyword>
<name>U5VTW1_9ACTN</name>
<gene>
    <name evidence="1" type="ORF">AFR_03835</name>
</gene>
<sequence length="56" mass="6296">MIIQKSVIIAKLRERGLDVRADFVDRELPDEVDTLRFGGLLSTLNLDLKELQAPSS</sequence>
<dbReference type="HOGENOM" id="CLU_198223_0_0_11"/>
<dbReference type="AlphaFoldDB" id="U5VTW1"/>
<protein>
    <submittedName>
        <fullName evidence="1">Uncharacterized protein</fullName>
    </submittedName>
</protein>
<dbReference type="KEGG" id="afs:AFR_03835"/>
<dbReference type="Proteomes" id="UP000017746">
    <property type="component" value="Chromosome"/>
</dbReference>
<accession>U5VTW1</accession>
<evidence type="ECO:0000313" key="2">
    <source>
        <dbReference type="Proteomes" id="UP000017746"/>
    </source>
</evidence>
<dbReference type="EMBL" id="CP006272">
    <property type="protein sequence ID" value="AGZ39056.1"/>
    <property type="molecule type" value="Genomic_DNA"/>
</dbReference>